<dbReference type="InterPro" id="IPR036390">
    <property type="entry name" value="WH_DNA-bd_sf"/>
</dbReference>
<evidence type="ECO:0000256" key="5">
    <source>
        <dbReference type="ARBA" id="ARBA00023159"/>
    </source>
</evidence>
<keyword evidence="6" id="KW-0804">Transcription</keyword>
<dbReference type="KEGG" id="lyd:D7I47_07750"/>
<keyword evidence="10" id="KW-1185">Reference proteome</keyword>
<dbReference type="FunFam" id="1.10.10.10:FF:000456">
    <property type="entry name" value="LysR family transcriptional regulator ArgP"/>
    <property type="match status" value="1"/>
</dbReference>
<dbReference type="InterPro" id="IPR000847">
    <property type="entry name" value="LysR_HTH_N"/>
</dbReference>
<reference evidence="10" key="1">
    <citation type="submission" date="2018-09" db="EMBL/GenBank/DDBJ databases">
        <title>Genome sequencing of strain 2DFWR-13.</title>
        <authorList>
            <person name="Heo J."/>
            <person name="Kim S.-J."/>
            <person name="Kwon S.-W."/>
        </authorList>
    </citation>
    <scope>NUCLEOTIDE SEQUENCE [LARGE SCALE GENOMIC DNA]</scope>
    <source>
        <strain evidence="10">2DFWR-13</strain>
    </source>
</reference>
<evidence type="ECO:0000256" key="4">
    <source>
        <dbReference type="ARBA" id="ARBA00023125"/>
    </source>
</evidence>
<dbReference type="InterPro" id="IPR050176">
    <property type="entry name" value="LTTR"/>
</dbReference>
<evidence type="ECO:0000313" key="10">
    <source>
        <dbReference type="Proteomes" id="UP000278886"/>
    </source>
</evidence>
<keyword evidence="2" id="KW-0678">Repressor</keyword>
<dbReference type="Proteomes" id="UP000278886">
    <property type="component" value="Chromosome"/>
</dbReference>
<dbReference type="InterPro" id="IPR036388">
    <property type="entry name" value="WH-like_DNA-bd_sf"/>
</dbReference>
<dbReference type="OrthoDB" id="3252676at2"/>
<dbReference type="InterPro" id="IPR017685">
    <property type="entry name" value="ArgP"/>
</dbReference>
<dbReference type="EMBL" id="CP032630">
    <property type="protein sequence ID" value="AYF98157.1"/>
    <property type="molecule type" value="Genomic_DNA"/>
</dbReference>
<dbReference type="Gene3D" id="3.40.190.290">
    <property type="match status" value="1"/>
</dbReference>
<comment type="similarity">
    <text evidence="1">Belongs to the LysR transcriptional regulatory family.</text>
</comment>
<evidence type="ECO:0000256" key="2">
    <source>
        <dbReference type="ARBA" id="ARBA00022491"/>
    </source>
</evidence>
<dbReference type="Pfam" id="PF03466">
    <property type="entry name" value="LysR_substrate"/>
    <property type="match status" value="1"/>
</dbReference>
<dbReference type="SUPFAM" id="SSF46785">
    <property type="entry name" value="Winged helix' DNA-binding domain"/>
    <property type="match status" value="1"/>
</dbReference>
<keyword evidence="4" id="KW-0238">DNA-binding</keyword>
<dbReference type="AlphaFoldDB" id="A0A387B733"/>
<dbReference type="GO" id="GO:0003677">
    <property type="term" value="F:DNA binding"/>
    <property type="evidence" value="ECO:0007669"/>
    <property type="project" value="UniProtKB-KW"/>
</dbReference>
<sequence>MNLDREQLATLRAVVDAGTFDAAAGALNITPSAVSQRIKALEQQLGRVLVERSKPVRATESGEVLLRLAREVALLEADAASALRLDGAEAGWTTVPLAVNADSLTSWFLPALAPVCAAHRIVLDLHREDQDRTAELLVSGRVMAAVTSQREPVPGCTSTPLGVLVYRPAASREFAARWFPGGADAASLARAPLVDFDHDDELQSRYLRRASRRALDPPRHYVSGSGDFLQAIALGLGWGMLLDSQLADAAPGAFVELDPAGPGVAVPLFWQQWKLHSPTLDAVAEAVIASARASLRPR</sequence>
<dbReference type="NCBIfam" id="NF009888">
    <property type="entry name" value="PRK13348.1"/>
    <property type="match status" value="1"/>
</dbReference>
<name>A0A387B733_9MICO</name>
<evidence type="ECO:0000256" key="6">
    <source>
        <dbReference type="ARBA" id="ARBA00023163"/>
    </source>
</evidence>
<dbReference type="InterPro" id="IPR005119">
    <property type="entry name" value="LysR_subst-bd"/>
</dbReference>
<gene>
    <name evidence="9" type="ORF">D7I47_07750</name>
</gene>
<organism evidence="9 10">
    <name type="scientific">Protaetiibacter intestinalis</name>
    <dbReference type="NCBI Taxonomy" id="2419774"/>
    <lineage>
        <taxon>Bacteria</taxon>
        <taxon>Bacillati</taxon>
        <taxon>Actinomycetota</taxon>
        <taxon>Actinomycetes</taxon>
        <taxon>Micrococcales</taxon>
        <taxon>Microbacteriaceae</taxon>
        <taxon>Protaetiibacter</taxon>
    </lineage>
</organism>
<dbReference type="Pfam" id="PF00126">
    <property type="entry name" value="HTH_1"/>
    <property type="match status" value="1"/>
</dbReference>
<dbReference type="NCBIfam" id="NF002964">
    <property type="entry name" value="PRK03635.1"/>
    <property type="match status" value="1"/>
</dbReference>
<evidence type="ECO:0000256" key="3">
    <source>
        <dbReference type="ARBA" id="ARBA00023015"/>
    </source>
</evidence>
<dbReference type="PROSITE" id="PS50931">
    <property type="entry name" value="HTH_LYSR"/>
    <property type="match status" value="1"/>
</dbReference>
<feature type="domain" description="HTH lysR-type" evidence="8">
    <location>
        <begin position="1"/>
        <end position="59"/>
    </location>
</feature>
<proteinExistence type="inferred from homology"/>
<dbReference type="NCBIfam" id="TIGR03298">
    <property type="entry name" value="argP"/>
    <property type="match status" value="1"/>
</dbReference>
<dbReference type="GO" id="GO:0003700">
    <property type="term" value="F:DNA-binding transcription factor activity"/>
    <property type="evidence" value="ECO:0007669"/>
    <property type="project" value="InterPro"/>
</dbReference>
<accession>A0A387B733</accession>
<dbReference type="PANTHER" id="PTHR30579:SF2">
    <property type="entry name" value="HTH-TYPE TRANSCRIPTIONAL REGULATOR ARGP"/>
    <property type="match status" value="1"/>
</dbReference>
<dbReference type="RefSeq" id="WP_120762504.1">
    <property type="nucleotide sequence ID" value="NZ_CP032630.1"/>
</dbReference>
<dbReference type="Gene3D" id="1.10.10.10">
    <property type="entry name" value="Winged helix-like DNA-binding domain superfamily/Winged helix DNA-binding domain"/>
    <property type="match status" value="1"/>
</dbReference>
<keyword evidence="3" id="KW-0805">Transcription regulation</keyword>
<evidence type="ECO:0000259" key="8">
    <source>
        <dbReference type="PROSITE" id="PS50931"/>
    </source>
</evidence>
<evidence type="ECO:0000256" key="1">
    <source>
        <dbReference type="ARBA" id="ARBA00009437"/>
    </source>
</evidence>
<evidence type="ECO:0000313" key="9">
    <source>
        <dbReference type="EMBL" id="AYF98157.1"/>
    </source>
</evidence>
<protein>
    <recommendedName>
        <fullName evidence="7">HTH-type transcriptional regulator LysG</fullName>
    </recommendedName>
</protein>
<dbReference type="SUPFAM" id="SSF53850">
    <property type="entry name" value="Periplasmic binding protein-like II"/>
    <property type="match status" value="1"/>
</dbReference>
<dbReference type="PANTHER" id="PTHR30579">
    <property type="entry name" value="TRANSCRIPTIONAL REGULATOR"/>
    <property type="match status" value="1"/>
</dbReference>
<evidence type="ECO:0000256" key="7">
    <source>
        <dbReference type="ARBA" id="ARBA00074218"/>
    </source>
</evidence>
<keyword evidence="5" id="KW-0010">Activator</keyword>